<evidence type="ECO:0000256" key="1">
    <source>
        <dbReference type="SAM" id="Phobius"/>
    </source>
</evidence>
<dbReference type="PANTHER" id="PTHR33133">
    <property type="entry name" value="OS08G0107100 PROTEIN-RELATED"/>
    <property type="match status" value="1"/>
</dbReference>
<dbReference type="Gramene" id="RZC66091">
    <property type="protein sequence ID" value="RZC66091"/>
    <property type="gene ID" value="C5167_009786"/>
</dbReference>
<dbReference type="AlphaFoldDB" id="A0A4Y7K1G7"/>
<gene>
    <name evidence="2" type="ORF">C5167_009786</name>
</gene>
<evidence type="ECO:0000313" key="2">
    <source>
        <dbReference type="EMBL" id="RZC66091.1"/>
    </source>
</evidence>
<sequence>MDRKPEELQFLGIFGVFNEAYSITVSWRKIFSQIALAFILPLSVVEIMYHQQDDGLFSFFLPRLTSEWAGFWIFMVIYHLFLHVLSLLSTSAVVYTIACAYTKKEIIFIEVASVVPTNEFREESVEVKRKGTRKRNS</sequence>
<keyword evidence="1" id="KW-0812">Transmembrane</keyword>
<name>A0A4Y7K1G7_PAPSO</name>
<proteinExistence type="predicted"/>
<feature type="transmembrane region" description="Helical" evidence="1">
    <location>
        <begin position="30"/>
        <end position="49"/>
    </location>
</feature>
<dbReference type="Proteomes" id="UP000316621">
    <property type="component" value="Chromosome 6"/>
</dbReference>
<keyword evidence="1" id="KW-1133">Transmembrane helix</keyword>
<accession>A0A4Y7K1G7</accession>
<evidence type="ECO:0000313" key="3">
    <source>
        <dbReference type="Proteomes" id="UP000316621"/>
    </source>
</evidence>
<organism evidence="2 3">
    <name type="scientific">Papaver somniferum</name>
    <name type="common">Opium poppy</name>
    <dbReference type="NCBI Taxonomy" id="3469"/>
    <lineage>
        <taxon>Eukaryota</taxon>
        <taxon>Viridiplantae</taxon>
        <taxon>Streptophyta</taxon>
        <taxon>Embryophyta</taxon>
        <taxon>Tracheophyta</taxon>
        <taxon>Spermatophyta</taxon>
        <taxon>Magnoliopsida</taxon>
        <taxon>Ranunculales</taxon>
        <taxon>Papaveraceae</taxon>
        <taxon>Papaveroideae</taxon>
        <taxon>Papaver</taxon>
    </lineage>
</organism>
<reference evidence="2 3" key="1">
    <citation type="journal article" date="2018" name="Science">
        <title>The opium poppy genome and morphinan production.</title>
        <authorList>
            <person name="Guo L."/>
            <person name="Winzer T."/>
            <person name="Yang X."/>
            <person name="Li Y."/>
            <person name="Ning Z."/>
            <person name="He Z."/>
            <person name="Teodor R."/>
            <person name="Lu Y."/>
            <person name="Bowser T.A."/>
            <person name="Graham I.A."/>
            <person name="Ye K."/>
        </authorList>
    </citation>
    <scope>NUCLEOTIDE SEQUENCE [LARGE SCALE GENOMIC DNA]</scope>
    <source>
        <strain evidence="3">cv. HN1</strain>
        <tissue evidence="2">Leaves</tissue>
    </source>
</reference>
<keyword evidence="1" id="KW-0472">Membrane</keyword>
<dbReference type="PANTHER" id="PTHR33133:SF5">
    <property type="entry name" value="OS08G0107100 PROTEIN"/>
    <property type="match status" value="1"/>
</dbReference>
<dbReference type="OMA" id="NDSHEAT"/>
<keyword evidence="3" id="KW-1185">Reference proteome</keyword>
<feature type="transmembrane region" description="Helical" evidence="1">
    <location>
        <begin position="69"/>
        <end position="98"/>
    </location>
</feature>
<protein>
    <submittedName>
        <fullName evidence="2">Uncharacterized protein</fullName>
    </submittedName>
</protein>
<dbReference type="EMBL" id="CM010720">
    <property type="protein sequence ID" value="RZC66091.1"/>
    <property type="molecule type" value="Genomic_DNA"/>
</dbReference>